<dbReference type="PROSITE" id="PS50188">
    <property type="entry name" value="B302_SPRY"/>
    <property type="match status" value="1"/>
</dbReference>
<evidence type="ECO:0000259" key="5">
    <source>
        <dbReference type="PROSITE" id="PS50188"/>
    </source>
</evidence>
<organism evidence="6 7">
    <name type="scientific">Clupea harengus</name>
    <name type="common">Atlantic herring</name>
    <dbReference type="NCBI Taxonomy" id="7950"/>
    <lineage>
        <taxon>Eukaryota</taxon>
        <taxon>Metazoa</taxon>
        <taxon>Chordata</taxon>
        <taxon>Craniata</taxon>
        <taxon>Vertebrata</taxon>
        <taxon>Euteleostomi</taxon>
        <taxon>Actinopterygii</taxon>
        <taxon>Neopterygii</taxon>
        <taxon>Teleostei</taxon>
        <taxon>Clupei</taxon>
        <taxon>Clupeiformes</taxon>
        <taxon>Clupeoidei</taxon>
        <taxon>Clupeidae</taxon>
        <taxon>Clupea</taxon>
    </lineage>
</organism>
<dbReference type="InterPro" id="IPR013320">
    <property type="entry name" value="ConA-like_dom_sf"/>
</dbReference>
<dbReference type="Pfam" id="PF13765">
    <property type="entry name" value="PRY"/>
    <property type="match status" value="1"/>
</dbReference>
<evidence type="ECO:0000256" key="2">
    <source>
        <dbReference type="ARBA" id="ARBA00022771"/>
    </source>
</evidence>
<feature type="domain" description="B30.2/SPRY" evidence="5">
    <location>
        <begin position="34"/>
        <end position="231"/>
    </location>
</feature>
<dbReference type="SUPFAM" id="SSF49899">
    <property type="entry name" value="Concanavalin A-like lectins/glucanases"/>
    <property type="match status" value="1"/>
</dbReference>
<dbReference type="AlphaFoldDB" id="A0A6P8FEB7"/>
<dbReference type="Pfam" id="PF00622">
    <property type="entry name" value="SPRY"/>
    <property type="match status" value="1"/>
</dbReference>
<dbReference type="InterPro" id="IPR043136">
    <property type="entry name" value="B30.2/SPRY_sf"/>
</dbReference>
<dbReference type="Gene3D" id="2.60.120.920">
    <property type="match status" value="1"/>
</dbReference>
<evidence type="ECO:0000256" key="3">
    <source>
        <dbReference type="ARBA" id="ARBA00022833"/>
    </source>
</evidence>
<dbReference type="InterPro" id="IPR001870">
    <property type="entry name" value="B30.2/SPRY"/>
</dbReference>
<dbReference type="Proteomes" id="UP000515152">
    <property type="component" value="Chromosome 1"/>
</dbReference>
<dbReference type="OrthoDB" id="8719929at2759"/>
<reference evidence="7" key="1">
    <citation type="submission" date="2025-08" db="UniProtKB">
        <authorList>
            <consortium name="RefSeq"/>
        </authorList>
    </citation>
    <scope>IDENTIFICATION</scope>
</reference>
<proteinExistence type="predicted"/>
<gene>
    <name evidence="7" type="primary">zgc:195001</name>
</gene>
<dbReference type="KEGG" id="char:105897663"/>
<protein>
    <submittedName>
        <fullName evidence="7">Stonustoxin subunit beta</fullName>
    </submittedName>
</protein>
<feature type="region of interest" description="Disordered" evidence="4">
    <location>
        <begin position="1"/>
        <end position="39"/>
    </location>
</feature>
<dbReference type="PRINTS" id="PR01407">
    <property type="entry name" value="BUTYPHLNCDUF"/>
</dbReference>
<dbReference type="PANTHER" id="PTHR25465">
    <property type="entry name" value="B-BOX DOMAIN CONTAINING"/>
    <property type="match status" value="1"/>
</dbReference>
<accession>A0A6P8FEB7</accession>
<keyword evidence="2" id="KW-0863">Zinc-finger</keyword>
<dbReference type="InterPro" id="IPR003877">
    <property type="entry name" value="SPRY_dom"/>
</dbReference>
<evidence type="ECO:0000256" key="1">
    <source>
        <dbReference type="ARBA" id="ARBA00022723"/>
    </source>
</evidence>
<feature type="compositionally biased region" description="Polar residues" evidence="4">
    <location>
        <begin position="1"/>
        <end position="10"/>
    </location>
</feature>
<name>A0A6P8FEB7_CLUHA</name>
<evidence type="ECO:0000313" key="7">
    <source>
        <dbReference type="RefSeq" id="XP_031423914.1"/>
    </source>
</evidence>
<dbReference type="InterPro" id="IPR003879">
    <property type="entry name" value="Butyrophylin_SPRY"/>
</dbReference>
<evidence type="ECO:0000313" key="6">
    <source>
        <dbReference type="Proteomes" id="UP000515152"/>
    </source>
</evidence>
<dbReference type="RefSeq" id="XP_031423914.1">
    <property type="nucleotide sequence ID" value="XM_031568054.2"/>
</dbReference>
<sequence length="231" mass="25883">MPSSKGTNGIMSEPKKTGRGSSKKAATVEKPPEYEPNIPEPKMRADLLKYWAPVSLDERTAQKVLWISEGGLKVARMTDNMCPYLDRPERYEDSPQVLCKEGIEGWRGYWEVEYDGWVVLGLALESSGRKIKDGPCGLGENETSWGAGWAGSNYHVWHNGENVVIQENLCNTMGIYLDQPAGIIKFFLVEANAEGTKEVKLLHQFKTTFSQKVFPGFWVGRQSSCTICKKD</sequence>
<dbReference type="GO" id="GO:0005737">
    <property type="term" value="C:cytoplasm"/>
    <property type="evidence" value="ECO:0007669"/>
    <property type="project" value="UniProtKB-ARBA"/>
</dbReference>
<dbReference type="SMART" id="SM00449">
    <property type="entry name" value="SPRY"/>
    <property type="match status" value="1"/>
</dbReference>
<keyword evidence="3" id="KW-0862">Zinc</keyword>
<dbReference type="GO" id="GO:0008270">
    <property type="term" value="F:zinc ion binding"/>
    <property type="evidence" value="ECO:0007669"/>
    <property type="project" value="UniProtKB-KW"/>
</dbReference>
<dbReference type="PANTHER" id="PTHR25465:SF80">
    <property type="entry name" value="TRIPARTITE MOTIF-CONTAINING PROTEIN 16-LIKE"/>
    <property type="match status" value="1"/>
</dbReference>
<keyword evidence="6" id="KW-1185">Reference proteome</keyword>
<dbReference type="InterPro" id="IPR051051">
    <property type="entry name" value="E3_ubiq-ligase_TRIM/RNF"/>
</dbReference>
<keyword evidence="1" id="KW-0479">Metal-binding</keyword>
<dbReference type="GeneID" id="105897663"/>
<evidence type="ECO:0000256" key="4">
    <source>
        <dbReference type="SAM" id="MobiDB-lite"/>
    </source>
</evidence>
<dbReference type="InterPro" id="IPR006574">
    <property type="entry name" value="PRY"/>
</dbReference>
<dbReference type="SMART" id="SM00589">
    <property type="entry name" value="PRY"/>
    <property type="match status" value="1"/>
</dbReference>